<dbReference type="Proteomes" id="UP000886595">
    <property type="component" value="Unassembled WGS sequence"/>
</dbReference>
<organism evidence="1 2">
    <name type="scientific">Brassica carinata</name>
    <name type="common">Ethiopian mustard</name>
    <name type="synonym">Abyssinian cabbage</name>
    <dbReference type="NCBI Taxonomy" id="52824"/>
    <lineage>
        <taxon>Eukaryota</taxon>
        <taxon>Viridiplantae</taxon>
        <taxon>Streptophyta</taxon>
        <taxon>Embryophyta</taxon>
        <taxon>Tracheophyta</taxon>
        <taxon>Spermatophyta</taxon>
        <taxon>Magnoliopsida</taxon>
        <taxon>eudicotyledons</taxon>
        <taxon>Gunneridae</taxon>
        <taxon>Pentapetalae</taxon>
        <taxon>rosids</taxon>
        <taxon>malvids</taxon>
        <taxon>Brassicales</taxon>
        <taxon>Brassicaceae</taxon>
        <taxon>Brassiceae</taxon>
        <taxon>Brassica</taxon>
    </lineage>
</organism>
<evidence type="ECO:0000313" key="2">
    <source>
        <dbReference type="Proteomes" id="UP000886595"/>
    </source>
</evidence>
<keyword evidence="2" id="KW-1185">Reference proteome</keyword>
<sequence length="198" mass="22245">MDQLTRYLKNFLDVILLQSYIERQCLLKYTKRILTHALQIYRVASLLLNFLYLQAESVVKRAERVGYVGLAHFPELLEPEMLHGLQKQAKEIVAELYENCREVPDEVKKLCLLRLQMTEICRSACVLGTVYGFAEENSCVSVSWIAIEEDKAMSQLLSSPLMAASYNPSGSPRFLSSSSSVLVAGGGLAVKRHELASK</sequence>
<protein>
    <submittedName>
        <fullName evidence="1">Uncharacterized protein</fullName>
    </submittedName>
</protein>
<reference evidence="1 2" key="1">
    <citation type="submission" date="2020-02" db="EMBL/GenBank/DDBJ databases">
        <authorList>
            <person name="Ma Q."/>
            <person name="Huang Y."/>
            <person name="Song X."/>
            <person name="Pei D."/>
        </authorList>
    </citation>
    <scope>NUCLEOTIDE SEQUENCE [LARGE SCALE GENOMIC DNA]</scope>
    <source>
        <strain evidence="1">Sxm20200214</strain>
        <tissue evidence="1">Leaf</tissue>
    </source>
</reference>
<evidence type="ECO:0000313" key="1">
    <source>
        <dbReference type="EMBL" id="KAG2319009.1"/>
    </source>
</evidence>
<gene>
    <name evidence="1" type="ORF">Bca52824_012222</name>
</gene>
<comment type="caution">
    <text evidence="1">The sequence shown here is derived from an EMBL/GenBank/DDBJ whole genome shotgun (WGS) entry which is preliminary data.</text>
</comment>
<proteinExistence type="predicted"/>
<dbReference type="AlphaFoldDB" id="A0A8X7VWR7"/>
<accession>A0A8X7VWR7</accession>
<dbReference type="OrthoDB" id="552259at2759"/>
<name>A0A8X7VWR7_BRACI</name>
<dbReference type="EMBL" id="JAAMPC010000003">
    <property type="protein sequence ID" value="KAG2319009.1"/>
    <property type="molecule type" value="Genomic_DNA"/>
</dbReference>